<reference evidence="3" key="1">
    <citation type="journal article" date="2016" name="Nature">
        <title>The genome of the seagrass Zostera marina reveals angiosperm adaptation to the sea.</title>
        <authorList>
            <person name="Olsen J.L."/>
            <person name="Rouze P."/>
            <person name="Verhelst B."/>
            <person name="Lin Y.-C."/>
            <person name="Bayer T."/>
            <person name="Collen J."/>
            <person name="Dattolo E."/>
            <person name="De Paoli E."/>
            <person name="Dittami S."/>
            <person name="Maumus F."/>
            <person name="Michel G."/>
            <person name="Kersting A."/>
            <person name="Lauritano C."/>
            <person name="Lohaus R."/>
            <person name="Toepel M."/>
            <person name="Tonon T."/>
            <person name="Vanneste K."/>
            <person name="Amirebrahimi M."/>
            <person name="Brakel J."/>
            <person name="Bostroem C."/>
            <person name="Chovatia M."/>
            <person name="Grimwood J."/>
            <person name="Jenkins J.W."/>
            <person name="Jueterbock A."/>
            <person name="Mraz A."/>
            <person name="Stam W.T."/>
            <person name="Tice H."/>
            <person name="Bornberg-Bauer E."/>
            <person name="Green P.J."/>
            <person name="Pearson G.A."/>
            <person name="Procaccini G."/>
            <person name="Duarte C.M."/>
            <person name="Schmutz J."/>
            <person name="Reusch T.B.H."/>
            <person name="Van de Peer Y."/>
        </authorList>
    </citation>
    <scope>NUCLEOTIDE SEQUENCE [LARGE SCALE GENOMIC DNA]</scope>
    <source>
        <strain evidence="3">cv. Finnish</strain>
    </source>
</reference>
<proteinExistence type="predicted"/>
<gene>
    <name evidence="2" type="ORF">ZOSMA_5G00180</name>
</gene>
<feature type="region of interest" description="Disordered" evidence="1">
    <location>
        <begin position="43"/>
        <end position="67"/>
    </location>
</feature>
<accession>A0A0K9NVS7</accession>
<organism evidence="2 3">
    <name type="scientific">Zostera marina</name>
    <name type="common">Eelgrass</name>
    <dbReference type="NCBI Taxonomy" id="29655"/>
    <lineage>
        <taxon>Eukaryota</taxon>
        <taxon>Viridiplantae</taxon>
        <taxon>Streptophyta</taxon>
        <taxon>Embryophyta</taxon>
        <taxon>Tracheophyta</taxon>
        <taxon>Spermatophyta</taxon>
        <taxon>Magnoliopsida</taxon>
        <taxon>Liliopsida</taxon>
        <taxon>Zosteraceae</taxon>
        <taxon>Zostera</taxon>
    </lineage>
</organism>
<dbReference type="AlphaFoldDB" id="A0A0K9NVS7"/>
<comment type="caution">
    <text evidence="2">The sequence shown here is derived from an EMBL/GenBank/DDBJ whole genome shotgun (WGS) entry which is preliminary data.</text>
</comment>
<evidence type="ECO:0000313" key="2">
    <source>
        <dbReference type="EMBL" id="KMZ60157.1"/>
    </source>
</evidence>
<sequence>MLHDALFSLLAGYHHSVNLISQTGQGSQSRYPYPFPRHHITRASHVCGTPPEPAGGEGKTTEDHTTFTSPGFIFPKSILQRNPPPSIIEWRLPALSLDLKSKEGYGLDPNSNPSLTLISP</sequence>
<name>A0A0K9NVS7_ZOSMR</name>
<evidence type="ECO:0000313" key="3">
    <source>
        <dbReference type="Proteomes" id="UP000036987"/>
    </source>
</evidence>
<keyword evidence="3" id="KW-1185">Reference proteome</keyword>
<protein>
    <submittedName>
        <fullName evidence="2">Uncharacterized protein</fullName>
    </submittedName>
</protein>
<dbReference type="EMBL" id="LFYR01001623">
    <property type="protein sequence ID" value="KMZ60157.1"/>
    <property type="molecule type" value="Genomic_DNA"/>
</dbReference>
<dbReference type="Proteomes" id="UP000036987">
    <property type="component" value="Unassembled WGS sequence"/>
</dbReference>
<evidence type="ECO:0000256" key="1">
    <source>
        <dbReference type="SAM" id="MobiDB-lite"/>
    </source>
</evidence>